<dbReference type="InterPro" id="IPR037231">
    <property type="entry name" value="NAP-like_sf"/>
</dbReference>
<dbReference type="AlphaFoldDB" id="A0A836AJ30"/>
<dbReference type="Gene3D" id="1.10.560.10">
    <property type="entry name" value="GroEL-like equatorial domain"/>
    <property type="match status" value="1"/>
</dbReference>
<feature type="compositionally biased region" description="Basic and acidic residues" evidence="5">
    <location>
        <begin position="273"/>
        <end position="292"/>
    </location>
</feature>
<dbReference type="GO" id="GO:0006334">
    <property type="term" value="P:nucleosome assembly"/>
    <property type="evidence" value="ECO:0007669"/>
    <property type="project" value="InterPro"/>
</dbReference>
<comment type="caution">
    <text evidence="6">The sequence shown here is derived from an EMBL/GenBank/DDBJ whole genome shotgun (WGS) entry which is preliminary data.</text>
</comment>
<comment type="subcellular location">
    <subcellularLocation>
        <location evidence="1">Nucleus</location>
    </subcellularLocation>
</comment>
<evidence type="ECO:0000256" key="1">
    <source>
        <dbReference type="ARBA" id="ARBA00004123"/>
    </source>
</evidence>
<dbReference type="Gene3D" id="3.30.1120.90">
    <property type="entry name" value="Nucleosome assembly protein"/>
    <property type="match status" value="1"/>
</dbReference>
<dbReference type="FunFam" id="1.20.5.1500:FF:000001">
    <property type="entry name" value="Nucleosome assembly protein 1-like 1"/>
    <property type="match status" value="1"/>
</dbReference>
<dbReference type="Gene3D" id="1.20.5.1500">
    <property type="match status" value="1"/>
</dbReference>
<evidence type="ECO:0000313" key="6">
    <source>
        <dbReference type="EMBL" id="KAG5211812.1"/>
    </source>
</evidence>
<dbReference type="GO" id="GO:0005634">
    <property type="term" value="C:nucleus"/>
    <property type="evidence" value="ECO:0007669"/>
    <property type="project" value="UniProtKB-SubCell"/>
</dbReference>
<protein>
    <recommendedName>
        <fullName evidence="8">Nucleosome assembly protein 1-like 1</fullName>
    </recommendedName>
</protein>
<evidence type="ECO:0000256" key="2">
    <source>
        <dbReference type="ARBA" id="ARBA00009947"/>
    </source>
</evidence>
<dbReference type="PANTHER" id="PTHR11875">
    <property type="entry name" value="TESTIS-SPECIFIC Y-ENCODED PROTEIN"/>
    <property type="match status" value="1"/>
</dbReference>
<dbReference type="Pfam" id="PF00956">
    <property type="entry name" value="NAP"/>
    <property type="match status" value="1"/>
</dbReference>
<dbReference type="EMBL" id="JAEMGP010000003">
    <property type="protein sequence ID" value="KAG5211812.1"/>
    <property type="molecule type" value="Genomic_DNA"/>
</dbReference>
<evidence type="ECO:0000313" key="7">
    <source>
        <dbReference type="Proteomes" id="UP000664991"/>
    </source>
</evidence>
<dbReference type="GO" id="GO:0005832">
    <property type="term" value="C:chaperonin-containing T-complex"/>
    <property type="evidence" value="ECO:0007669"/>
    <property type="project" value="UniProtKB-ARBA"/>
</dbReference>
<feature type="compositionally biased region" description="Acidic residues" evidence="5">
    <location>
        <begin position="140"/>
        <end position="157"/>
    </location>
</feature>
<evidence type="ECO:0008006" key="8">
    <source>
        <dbReference type="Google" id="ProtNLM"/>
    </source>
</evidence>
<feature type="compositionally biased region" description="Acidic residues" evidence="5">
    <location>
        <begin position="261"/>
        <end position="272"/>
    </location>
</feature>
<feature type="region of interest" description="Disordered" evidence="5">
    <location>
        <begin position="139"/>
        <end position="159"/>
    </location>
</feature>
<dbReference type="FunFam" id="3.30.1120.90:FF:000001">
    <property type="entry name" value="Nucleosome assembly protein 1-like 1"/>
    <property type="match status" value="1"/>
</dbReference>
<organism evidence="6 7">
    <name type="scientific">Ovis aries</name>
    <name type="common">Sheep</name>
    <dbReference type="NCBI Taxonomy" id="9940"/>
    <lineage>
        <taxon>Eukaryota</taxon>
        <taxon>Metazoa</taxon>
        <taxon>Chordata</taxon>
        <taxon>Craniata</taxon>
        <taxon>Vertebrata</taxon>
        <taxon>Euteleostomi</taxon>
        <taxon>Mammalia</taxon>
        <taxon>Eutheria</taxon>
        <taxon>Laurasiatheria</taxon>
        <taxon>Artiodactyla</taxon>
        <taxon>Ruminantia</taxon>
        <taxon>Pecora</taxon>
        <taxon>Bovidae</taxon>
        <taxon>Caprinae</taxon>
        <taxon>Ovis</taxon>
    </lineage>
</organism>
<gene>
    <name evidence="6" type="ORF">JEQ12_014241</name>
</gene>
<dbReference type="InterPro" id="IPR002164">
    <property type="entry name" value="NAP_family"/>
</dbReference>
<dbReference type="SUPFAM" id="SSF48592">
    <property type="entry name" value="GroEL equatorial domain-like"/>
    <property type="match status" value="1"/>
</dbReference>
<feature type="region of interest" description="Disordered" evidence="5">
    <location>
        <begin position="475"/>
        <end position="529"/>
    </location>
</feature>
<evidence type="ECO:0000256" key="4">
    <source>
        <dbReference type="RuleBase" id="RU003876"/>
    </source>
</evidence>
<feature type="region of interest" description="Disordered" evidence="5">
    <location>
        <begin position="261"/>
        <end position="292"/>
    </location>
</feature>
<sequence>MAAAGSVTVALHVAEVLETIVSGCLGPEGRQVLCTKPTGEVLLSRDGGRLLKALHLEHPVARKLGDTLIQRDLKRALQYVRKNVQRAGNKLQLCKGEEACVRDNFMNYVSSSVVLSLTSGYADTWHLYNMADIDNKEQSELDQDLDDVEEVEEEETGEETKIKARQLTVQMMQNPQILAALQERLDGLVETPTGYIESLPRVVKRRVNALKNLQVKCAQIEAKFYEEVHDLERKYAVLYQPLFDKRFEIINAIYEPTEEECEWKPDEEDEISEELKEKAKIEDEKKDEEKEDPKGIPEFWLTVFKNVDLLSDMVQEHDEPILKHLKDIKVKFSDAGQPMSFVLEFHFEPNEYFTNEVLTKTYRMRSEPDDSDPFSFDGPEIMGCTGCQIDWKKGKNVTLKTIKKKQKHKGRGTVRTVTKTVSNDSFFNFFAPPEVPESGDLDDDSEAILAADFEIGHFLRERIIPRSVLYFTGEAIEDDDDDYDEEGEEADEEGEEEGDEENDPDYDPKGSSFNYPSSVFPRTPARIRETETMTIKQKGTSNDQTNICSQTVCYVGKRVPRVI</sequence>
<feature type="compositionally biased region" description="Acidic residues" evidence="5">
    <location>
        <begin position="475"/>
        <end position="505"/>
    </location>
</feature>
<dbReference type="InterPro" id="IPR027413">
    <property type="entry name" value="GROEL-like_equatorial_sf"/>
</dbReference>
<proteinExistence type="inferred from homology"/>
<evidence type="ECO:0000256" key="3">
    <source>
        <dbReference type="ARBA" id="ARBA00023242"/>
    </source>
</evidence>
<dbReference type="Proteomes" id="UP000664991">
    <property type="component" value="Unassembled WGS sequence"/>
</dbReference>
<dbReference type="SUPFAM" id="SSF143113">
    <property type="entry name" value="NAP-like"/>
    <property type="match status" value="1"/>
</dbReference>
<name>A0A836AJ30_SHEEP</name>
<accession>A0A836AJ30</accession>
<comment type="similarity">
    <text evidence="2 4">Belongs to the nucleosome assembly protein (NAP) family.</text>
</comment>
<reference evidence="6 7" key="1">
    <citation type="submission" date="2020-12" db="EMBL/GenBank/DDBJ databases">
        <title>De novo assembly of Tibetan sheep genome.</title>
        <authorList>
            <person name="Li X."/>
        </authorList>
    </citation>
    <scope>NUCLEOTIDE SEQUENCE [LARGE SCALE GENOMIC DNA]</scope>
    <source>
        <tissue evidence="6">Heart</tissue>
    </source>
</reference>
<evidence type="ECO:0000256" key="5">
    <source>
        <dbReference type="SAM" id="MobiDB-lite"/>
    </source>
</evidence>
<keyword evidence="3" id="KW-0539">Nucleus</keyword>